<keyword evidence="1" id="KW-0229">DNA integration</keyword>
<dbReference type="PANTHER" id="PTHR30349">
    <property type="entry name" value="PHAGE INTEGRASE-RELATED"/>
    <property type="match status" value="1"/>
</dbReference>
<dbReference type="InterPro" id="IPR044068">
    <property type="entry name" value="CB"/>
</dbReference>
<dbReference type="PROSITE" id="PS51900">
    <property type="entry name" value="CB"/>
    <property type="match status" value="1"/>
</dbReference>
<dbReference type="InterPro" id="IPR004107">
    <property type="entry name" value="Integrase_SAM-like_N"/>
</dbReference>
<sequence>MGFARQSKPRNKLAASPFRADPAGLLGHDRRICLGGSEVTESMNSESPEQALTIYLEHRETELSPESLSSYEYRLNYFLDWCDQNDIDDISDITPRDIHDFKAWRRDEGADCDGELAKPTLKSNMDCLRGFLEYLERLNYAQSDIHESAESPTLKGDENVRDHIVTAEQAEAILTRLDRYSYASKPHMLFVLAWSTGARTGALRSLDLADYGPQDEYVEFVHRPDTDTRLKNGSNGERMVALRPETCAIIDDYIAETRPNVTDEYGRKPLLATKHGRMAANTIRGWIYRLTRPCWWGDGCPHDRDQDDCKAATNDNYSYECPSTTGPHSVRRGAITTHLNADVPREIVSDRAQVSESVLEKHYDGRSEREKMEQRRGFLDNI</sequence>
<evidence type="ECO:0000256" key="1">
    <source>
        <dbReference type="ARBA" id="ARBA00022908"/>
    </source>
</evidence>
<protein>
    <submittedName>
        <fullName evidence="6">Site-specific integrase</fullName>
    </submittedName>
</protein>
<dbReference type="InterPro" id="IPR013762">
    <property type="entry name" value="Integrase-like_cat_sf"/>
</dbReference>
<dbReference type="GO" id="GO:0003677">
    <property type="term" value="F:DNA binding"/>
    <property type="evidence" value="ECO:0007669"/>
    <property type="project" value="UniProtKB-UniRule"/>
</dbReference>
<dbReference type="InterPro" id="IPR011010">
    <property type="entry name" value="DNA_brk_join_enz"/>
</dbReference>
<evidence type="ECO:0000256" key="4">
    <source>
        <dbReference type="PROSITE-ProRule" id="PRU01248"/>
    </source>
</evidence>
<dbReference type="PANTHER" id="PTHR30349:SF41">
    <property type="entry name" value="INTEGRASE_RECOMBINASE PROTEIN MJ0367-RELATED"/>
    <property type="match status" value="1"/>
</dbReference>
<gene>
    <name evidence="6" type="ORF">M0R88_06035</name>
</gene>
<dbReference type="GO" id="GO:0006310">
    <property type="term" value="P:DNA recombination"/>
    <property type="evidence" value="ECO:0007669"/>
    <property type="project" value="UniProtKB-KW"/>
</dbReference>
<evidence type="ECO:0000313" key="7">
    <source>
        <dbReference type="Proteomes" id="UP000830434"/>
    </source>
</evidence>
<organism evidence="6 7">
    <name type="scientific">Halorussus gelatinilyticus</name>
    <dbReference type="NCBI Taxonomy" id="2937524"/>
    <lineage>
        <taxon>Archaea</taxon>
        <taxon>Methanobacteriati</taxon>
        <taxon>Methanobacteriota</taxon>
        <taxon>Stenosarchaea group</taxon>
        <taxon>Halobacteria</taxon>
        <taxon>Halobacteriales</taxon>
        <taxon>Haladaptataceae</taxon>
        <taxon>Halorussus</taxon>
    </lineage>
</organism>
<accession>A0A8U0IKI6</accession>
<evidence type="ECO:0000313" key="6">
    <source>
        <dbReference type="EMBL" id="UPW01657.1"/>
    </source>
</evidence>
<dbReference type="GeneID" id="72189396"/>
<evidence type="ECO:0000256" key="3">
    <source>
        <dbReference type="ARBA" id="ARBA00023172"/>
    </source>
</evidence>
<dbReference type="InterPro" id="IPR010998">
    <property type="entry name" value="Integrase_recombinase_N"/>
</dbReference>
<dbReference type="RefSeq" id="WP_248656055.1">
    <property type="nucleotide sequence ID" value="NZ_CP096658.1"/>
</dbReference>
<dbReference type="AlphaFoldDB" id="A0A8U0IKI6"/>
<dbReference type="Gene3D" id="1.10.443.10">
    <property type="entry name" value="Intergrase catalytic core"/>
    <property type="match status" value="1"/>
</dbReference>
<keyword evidence="2 4" id="KW-0238">DNA-binding</keyword>
<dbReference type="InterPro" id="IPR050090">
    <property type="entry name" value="Tyrosine_recombinase_XerCD"/>
</dbReference>
<keyword evidence="3" id="KW-0233">DNA recombination</keyword>
<feature type="domain" description="Core-binding (CB)" evidence="5">
    <location>
        <begin position="46"/>
        <end position="136"/>
    </location>
</feature>
<name>A0A8U0IKI6_9EURY</name>
<dbReference type="EMBL" id="CP096658">
    <property type="protein sequence ID" value="UPW01657.1"/>
    <property type="molecule type" value="Genomic_DNA"/>
</dbReference>
<dbReference type="Gene3D" id="1.10.150.130">
    <property type="match status" value="1"/>
</dbReference>
<reference evidence="6" key="1">
    <citation type="submission" date="2022-04" db="EMBL/GenBank/DDBJ databases">
        <title>Diverse halophilic archaea isolated from saline environments.</title>
        <authorList>
            <person name="Cui H.-L."/>
        </authorList>
    </citation>
    <scope>NUCLEOTIDE SEQUENCE</scope>
    <source>
        <strain evidence="6">XZYJT40</strain>
    </source>
</reference>
<dbReference type="GO" id="GO:0015074">
    <property type="term" value="P:DNA integration"/>
    <property type="evidence" value="ECO:0007669"/>
    <property type="project" value="UniProtKB-KW"/>
</dbReference>
<evidence type="ECO:0000256" key="2">
    <source>
        <dbReference type="ARBA" id="ARBA00023125"/>
    </source>
</evidence>
<dbReference type="SUPFAM" id="SSF56349">
    <property type="entry name" value="DNA breaking-rejoining enzymes"/>
    <property type="match status" value="1"/>
</dbReference>
<keyword evidence="7" id="KW-1185">Reference proteome</keyword>
<proteinExistence type="predicted"/>
<dbReference type="Proteomes" id="UP000830434">
    <property type="component" value="Chromosome"/>
</dbReference>
<evidence type="ECO:0000259" key="5">
    <source>
        <dbReference type="PROSITE" id="PS51900"/>
    </source>
</evidence>
<dbReference type="Pfam" id="PF02899">
    <property type="entry name" value="Phage_int_SAM_1"/>
    <property type="match status" value="1"/>
</dbReference>
<dbReference type="CDD" id="cd00397">
    <property type="entry name" value="DNA_BRE_C"/>
    <property type="match status" value="1"/>
</dbReference>
<dbReference type="KEGG" id="haxz:M0R88_06035"/>